<dbReference type="SMART" id="SM00387">
    <property type="entry name" value="HATPase_c"/>
    <property type="match status" value="1"/>
</dbReference>
<dbReference type="Gene3D" id="6.10.340.10">
    <property type="match status" value="1"/>
</dbReference>
<gene>
    <name evidence="12" type="ORF">GCM10016455_05020</name>
</gene>
<dbReference type="SMART" id="SM00388">
    <property type="entry name" value="HisKA"/>
    <property type="match status" value="1"/>
</dbReference>
<dbReference type="PROSITE" id="PS50109">
    <property type="entry name" value="HIS_KIN"/>
    <property type="match status" value="1"/>
</dbReference>
<dbReference type="InterPro" id="IPR003661">
    <property type="entry name" value="HisK_dim/P_dom"/>
</dbReference>
<dbReference type="InterPro" id="IPR004358">
    <property type="entry name" value="Sig_transdc_His_kin-like_C"/>
</dbReference>
<dbReference type="Pfam" id="PF00512">
    <property type="entry name" value="HisKA"/>
    <property type="match status" value="1"/>
</dbReference>
<proteinExistence type="predicted"/>
<feature type="domain" description="Histidine kinase" evidence="11">
    <location>
        <begin position="436"/>
        <end position="651"/>
    </location>
</feature>
<evidence type="ECO:0000256" key="8">
    <source>
        <dbReference type="ARBA" id="ARBA00022840"/>
    </source>
</evidence>
<evidence type="ECO:0000256" key="7">
    <source>
        <dbReference type="ARBA" id="ARBA00022777"/>
    </source>
</evidence>
<keyword evidence="5" id="KW-0808">Transferase</keyword>
<keyword evidence="13" id="KW-1185">Reference proteome</keyword>
<dbReference type="InterPro" id="IPR036097">
    <property type="entry name" value="HisK_dim/P_sf"/>
</dbReference>
<evidence type="ECO:0000256" key="6">
    <source>
        <dbReference type="ARBA" id="ARBA00022741"/>
    </source>
</evidence>
<keyword evidence="10" id="KW-0812">Transmembrane</keyword>
<dbReference type="CDD" id="cd06225">
    <property type="entry name" value="HAMP"/>
    <property type="match status" value="1"/>
</dbReference>
<comment type="catalytic activity">
    <reaction evidence="1">
        <text>ATP + protein L-histidine = ADP + protein N-phospho-L-histidine.</text>
        <dbReference type="EC" id="2.7.13.3"/>
    </reaction>
</comment>
<evidence type="ECO:0000256" key="10">
    <source>
        <dbReference type="SAM" id="Phobius"/>
    </source>
</evidence>
<keyword evidence="6" id="KW-0547">Nucleotide-binding</keyword>
<organism evidence="12 13">
    <name type="scientific">Aliiroseovarius zhejiangensis</name>
    <dbReference type="NCBI Taxonomy" id="1632025"/>
    <lineage>
        <taxon>Bacteria</taxon>
        <taxon>Pseudomonadati</taxon>
        <taxon>Pseudomonadota</taxon>
        <taxon>Alphaproteobacteria</taxon>
        <taxon>Rhodobacterales</taxon>
        <taxon>Paracoccaceae</taxon>
        <taxon>Aliiroseovarius</taxon>
    </lineage>
</organism>
<evidence type="ECO:0000259" key="11">
    <source>
        <dbReference type="PROSITE" id="PS50109"/>
    </source>
</evidence>
<keyword evidence="7" id="KW-0418">Kinase</keyword>
<dbReference type="EC" id="2.7.13.3" evidence="3"/>
<dbReference type="Proteomes" id="UP000609802">
    <property type="component" value="Unassembled WGS sequence"/>
</dbReference>
<dbReference type="Pfam" id="PF02518">
    <property type="entry name" value="HATPase_c"/>
    <property type="match status" value="1"/>
</dbReference>
<keyword evidence="10" id="KW-0472">Membrane</keyword>
<comment type="subcellular location">
    <subcellularLocation>
        <location evidence="2">Membrane</location>
    </subcellularLocation>
</comment>
<dbReference type="EMBL" id="BNCH01000001">
    <property type="protein sequence ID" value="GHE87997.1"/>
    <property type="molecule type" value="Genomic_DNA"/>
</dbReference>
<keyword evidence="9" id="KW-0902">Two-component regulatory system</keyword>
<evidence type="ECO:0000256" key="2">
    <source>
        <dbReference type="ARBA" id="ARBA00004370"/>
    </source>
</evidence>
<dbReference type="InterPro" id="IPR003594">
    <property type="entry name" value="HATPase_dom"/>
</dbReference>
<evidence type="ECO:0000256" key="9">
    <source>
        <dbReference type="ARBA" id="ARBA00023012"/>
    </source>
</evidence>
<dbReference type="Pfam" id="PF00672">
    <property type="entry name" value="HAMP"/>
    <property type="match status" value="1"/>
</dbReference>
<dbReference type="SUPFAM" id="SSF47384">
    <property type="entry name" value="Homodimeric domain of signal transducing histidine kinase"/>
    <property type="match status" value="1"/>
</dbReference>
<feature type="transmembrane region" description="Helical" evidence="10">
    <location>
        <begin position="334"/>
        <end position="354"/>
    </location>
</feature>
<dbReference type="Gene3D" id="1.10.287.130">
    <property type="match status" value="1"/>
</dbReference>
<evidence type="ECO:0000256" key="5">
    <source>
        <dbReference type="ARBA" id="ARBA00022679"/>
    </source>
</evidence>
<accession>A0ABQ3ILL3</accession>
<feature type="transmembrane region" description="Helical" evidence="10">
    <location>
        <begin position="12"/>
        <end position="38"/>
    </location>
</feature>
<dbReference type="PRINTS" id="PR00344">
    <property type="entry name" value="BCTRLSENSOR"/>
</dbReference>
<evidence type="ECO:0000256" key="4">
    <source>
        <dbReference type="ARBA" id="ARBA00022553"/>
    </source>
</evidence>
<dbReference type="PANTHER" id="PTHR43065">
    <property type="entry name" value="SENSOR HISTIDINE KINASE"/>
    <property type="match status" value="1"/>
</dbReference>
<dbReference type="InterPro" id="IPR003660">
    <property type="entry name" value="HAMP_dom"/>
</dbReference>
<dbReference type="RefSeq" id="WP_191284892.1">
    <property type="nucleotide sequence ID" value="NZ_BNCH01000001.1"/>
</dbReference>
<keyword evidence="4" id="KW-0597">Phosphoprotein</keyword>
<name>A0ABQ3ILL3_9RHOB</name>
<evidence type="ECO:0000256" key="3">
    <source>
        <dbReference type="ARBA" id="ARBA00012438"/>
    </source>
</evidence>
<keyword evidence="10" id="KW-1133">Transmembrane helix</keyword>
<evidence type="ECO:0000313" key="13">
    <source>
        <dbReference type="Proteomes" id="UP000609802"/>
    </source>
</evidence>
<dbReference type="InterPro" id="IPR005467">
    <property type="entry name" value="His_kinase_dom"/>
</dbReference>
<sequence length="659" mass="72440">MRRLWDHIAPRIWTRLFLMVLAAILLTWIVLGVSFYWLGSARSVVTDLGTTQVPKLTRTTRLSAQTADLAMLSNRILSDRSEGSAVLDKKLRTSIAELREFIDDGFDTAITRQDAEALQHQLALVIRSVEKVAQIETSLLTQIDQLRWLNADIQDEAAAVMADFAFNIEVLTRRMIDEPDPLIRRQMAGVLAAELRLQTTFSNIGNDTATATTLAIQISTSQSLAQLRQFENLVADALARVNASIETLPPKAEYLFLRQAAVTLARVTTHPSGVVQVRRDWHATRDQLGNQLESVLDLLNHMQGQLLIEAEIQRNAILSISDGFLKNATFTMRLLMVLTILAAAGGLSILFYYVRPSIIRPMERLTSAMRQIAEGGRPALDDLPVRNDEIAGLASAVTAFENSVVERDQAIRDLRQTQSELVQAGKMAALGNLSAGIGHELNQPLGAIRQRLHLLQTAIEKGDAVRQAAQIGKIDDLVTRMERIISHLRKFARRSEYLREHVSLARSLRNAQELLHAQMADHRITVEIDPKLEQAVVVGDAILIEQVLVNLLSNSCDAIAATEQPGTITIRKEDGGQGMLTFSVVDTGIGLGDLAPERAFDPFVTTKEPGAGLGLGLSISFNIITGMNGTLSLGPRADVGTRATVTLPRGEDEDETRHA</sequence>
<dbReference type="SUPFAM" id="SSF158472">
    <property type="entry name" value="HAMP domain-like"/>
    <property type="match status" value="1"/>
</dbReference>
<evidence type="ECO:0000256" key="1">
    <source>
        <dbReference type="ARBA" id="ARBA00000085"/>
    </source>
</evidence>
<dbReference type="Gene3D" id="3.30.565.10">
    <property type="entry name" value="Histidine kinase-like ATPase, C-terminal domain"/>
    <property type="match status" value="1"/>
</dbReference>
<keyword evidence="8" id="KW-0067">ATP-binding</keyword>
<dbReference type="PANTHER" id="PTHR43065:SF46">
    <property type="entry name" value="C4-DICARBOXYLATE TRANSPORT SENSOR PROTEIN DCTB"/>
    <property type="match status" value="1"/>
</dbReference>
<dbReference type="CDD" id="cd00082">
    <property type="entry name" value="HisKA"/>
    <property type="match status" value="1"/>
</dbReference>
<dbReference type="InterPro" id="IPR036890">
    <property type="entry name" value="HATPase_C_sf"/>
</dbReference>
<comment type="caution">
    <text evidence="12">The sequence shown here is derived from an EMBL/GenBank/DDBJ whole genome shotgun (WGS) entry which is preliminary data.</text>
</comment>
<dbReference type="SUPFAM" id="SSF55874">
    <property type="entry name" value="ATPase domain of HSP90 chaperone/DNA topoisomerase II/histidine kinase"/>
    <property type="match status" value="1"/>
</dbReference>
<evidence type="ECO:0000313" key="12">
    <source>
        <dbReference type="EMBL" id="GHE87997.1"/>
    </source>
</evidence>
<reference evidence="13" key="1">
    <citation type="journal article" date="2019" name="Int. J. Syst. Evol. Microbiol.">
        <title>The Global Catalogue of Microorganisms (GCM) 10K type strain sequencing project: providing services to taxonomists for standard genome sequencing and annotation.</title>
        <authorList>
            <consortium name="The Broad Institute Genomics Platform"/>
            <consortium name="The Broad Institute Genome Sequencing Center for Infectious Disease"/>
            <person name="Wu L."/>
            <person name="Ma J."/>
        </authorList>
    </citation>
    <scope>NUCLEOTIDE SEQUENCE [LARGE SCALE GENOMIC DNA]</scope>
    <source>
        <strain evidence="13">KCTC 42443</strain>
    </source>
</reference>
<protein>
    <recommendedName>
        <fullName evidence="3">histidine kinase</fullName>
        <ecNumber evidence="3">2.7.13.3</ecNumber>
    </recommendedName>
</protein>